<proteinExistence type="inferred from homology"/>
<keyword evidence="8" id="KW-0732">Signal</keyword>
<organism evidence="11 12">
    <name type="scientific">Streptomyces bathyalis</name>
    <dbReference type="NCBI Taxonomy" id="2710756"/>
    <lineage>
        <taxon>Bacteria</taxon>
        <taxon>Bacillati</taxon>
        <taxon>Actinomycetota</taxon>
        <taxon>Actinomycetes</taxon>
        <taxon>Kitasatosporales</taxon>
        <taxon>Streptomycetaceae</taxon>
        <taxon>Streptomyces</taxon>
    </lineage>
</organism>
<dbReference type="InterPro" id="IPR015882">
    <property type="entry name" value="HEX_bac_N"/>
</dbReference>
<feature type="active site" description="Proton donor" evidence="6">
    <location>
        <position position="346"/>
    </location>
</feature>
<evidence type="ECO:0000259" key="9">
    <source>
        <dbReference type="Pfam" id="PF00728"/>
    </source>
</evidence>
<evidence type="ECO:0000256" key="3">
    <source>
        <dbReference type="ARBA" id="ARBA00012663"/>
    </source>
</evidence>
<dbReference type="Gene3D" id="3.20.20.80">
    <property type="entry name" value="Glycosidases"/>
    <property type="match status" value="1"/>
</dbReference>
<evidence type="ECO:0000256" key="7">
    <source>
        <dbReference type="SAM" id="MobiDB-lite"/>
    </source>
</evidence>
<dbReference type="KEGG" id="sbat:G4Z16_22480"/>
<dbReference type="SUPFAM" id="SSF55545">
    <property type="entry name" value="beta-N-acetylhexosaminidase-like domain"/>
    <property type="match status" value="1"/>
</dbReference>
<dbReference type="CDD" id="cd06568">
    <property type="entry name" value="GH20_SpHex_like"/>
    <property type="match status" value="1"/>
</dbReference>
<evidence type="ECO:0000259" key="10">
    <source>
        <dbReference type="Pfam" id="PF02838"/>
    </source>
</evidence>
<dbReference type="InterPro" id="IPR029018">
    <property type="entry name" value="Hex-like_dom2"/>
</dbReference>
<evidence type="ECO:0000256" key="5">
    <source>
        <dbReference type="ARBA" id="ARBA00023295"/>
    </source>
</evidence>
<keyword evidence="4 11" id="KW-0378">Hydrolase</keyword>
<dbReference type="AlphaFoldDB" id="A0A7T1WTK9"/>
<keyword evidence="5" id="KW-0326">Glycosidase</keyword>
<dbReference type="Gene3D" id="3.30.379.10">
    <property type="entry name" value="Chitobiase/beta-hexosaminidase domain 2-like"/>
    <property type="match status" value="1"/>
</dbReference>
<dbReference type="Pfam" id="PF02838">
    <property type="entry name" value="Glyco_hydro_20b"/>
    <property type="match status" value="1"/>
</dbReference>
<dbReference type="GO" id="GO:0004563">
    <property type="term" value="F:beta-N-acetylhexosaminidase activity"/>
    <property type="evidence" value="ECO:0007669"/>
    <property type="project" value="UniProtKB-EC"/>
</dbReference>
<dbReference type="InterPro" id="IPR015883">
    <property type="entry name" value="Glyco_hydro_20_cat"/>
</dbReference>
<gene>
    <name evidence="11" type="ORF">G4Z16_22480</name>
</gene>
<evidence type="ECO:0000256" key="1">
    <source>
        <dbReference type="ARBA" id="ARBA00001231"/>
    </source>
</evidence>
<dbReference type="Pfam" id="PF00728">
    <property type="entry name" value="Glyco_hydro_20"/>
    <property type="match status" value="1"/>
</dbReference>
<dbReference type="RefSeq" id="WP_197352496.1">
    <property type="nucleotide sequence ID" value="NZ_CP048882.1"/>
</dbReference>
<evidence type="ECO:0000256" key="6">
    <source>
        <dbReference type="PIRSR" id="PIRSR625705-1"/>
    </source>
</evidence>
<name>A0A7T1WTK9_9ACTN</name>
<dbReference type="InterPro" id="IPR025705">
    <property type="entry name" value="Beta_hexosaminidase_sua/sub"/>
</dbReference>
<dbReference type="GO" id="GO:0016020">
    <property type="term" value="C:membrane"/>
    <property type="evidence" value="ECO:0007669"/>
    <property type="project" value="TreeGrafter"/>
</dbReference>
<dbReference type="PANTHER" id="PTHR22600:SF57">
    <property type="entry name" value="BETA-N-ACETYLHEXOSAMINIDASE"/>
    <property type="match status" value="1"/>
</dbReference>
<feature type="signal peptide" evidence="8">
    <location>
        <begin position="1"/>
        <end position="28"/>
    </location>
</feature>
<reference evidence="12" key="1">
    <citation type="submission" date="2020-02" db="EMBL/GenBank/DDBJ databases">
        <title>Streptomyces sp. ASO4wet.</title>
        <authorList>
            <person name="Risdian C."/>
            <person name="Landwehr W."/>
            <person name="Schupp P."/>
            <person name="Wink J."/>
        </authorList>
    </citation>
    <scope>NUCLEOTIDE SEQUENCE [LARGE SCALE GENOMIC DNA]</scope>
    <source>
        <strain evidence="12">ASO4wet</strain>
    </source>
</reference>
<feature type="domain" description="Glycoside hydrolase family 20 catalytic" evidence="9">
    <location>
        <begin position="183"/>
        <end position="500"/>
    </location>
</feature>
<comment type="catalytic activity">
    <reaction evidence="1">
        <text>Hydrolysis of terminal non-reducing N-acetyl-D-hexosamine residues in N-acetyl-beta-D-hexosaminides.</text>
        <dbReference type="EC" id="3.2.1.52"/>
    </reaction>
</comment>
<dbReference type="GO" id="GO:0005975">
    <property type="term" value="P:carbohydrate metabolic process"/>
    <property type="evidence" value="ECO:0007669"/>
    <property type="project" value="InterPro"/>
</dbReference>
<feature type="region of interest" description="Disordered" evidence="7">
    <location>
        <begin position="25"/>
        <end position="59"/>
    </location>
</feature>
<dbReference type="InterPro" id="IPR017853">
    <property type="entry name" value="GH"/>
</dbReference>
<protein>
    <recommendedName>
        <fullName evidence="3">beta-N-acetylhexosaminidase</fullName>
        <ecNumber evidence="3">3.2.1.52</ecNumber>
    </recommendedName>
</protein>
<sequence>MRRIRPLLLCAALLATVLPASLTSPAAAADDDSGRQARQPTPLNQVVPAPESVHEGGGPFTVTERTVIRVTGSSREARRVGEQLAALLRPSTGYRLPVTAKPGRDGIQLRLGGGKSGKSELGAEGYRLQVSPRAAVISAPTGAGLFHGMQTLRQLLPPQIESRTEQPGPWQVAGGTVTDKPRYSYRGAMLDVSRHFFSVDEVKRYVDQLAMYKINKLHLHLSDDQGWRIAIDSWPRLATYGGGTEVGGGPGGFYTKADYREILRYAGEHEMTVVPEIDMPGHTNAALASYAELNCDGVAPPRYTGTEVGFSSLCVPLDVTYDFVDDVVRELAAMTPGRYLHIGGDEAHSTSHEDYVAFMERAQKIVAKYGKTVIGWHQLTGAKPANGAVAQYWGTNGAADEPEVVEAAKKGTRLILSPANRAYLDMQYNEDTPLGLHWAGYVEAEQSYSWEPGSYIQGAPADAVMGVEAPLWSETLEKSEHIEFMAFPRLPGIAELGWSPASALDWDDYRVRLAQQGPRWEQLGMEYWRSPQVPWPAKGE</sequence>
<evidence type="ECO:0000256" key="8">
    <source>
        <dbReference type="SAM" id="SignalP"/>
    </source>
</evidence>
<evidence type="ECO:0000313" key="11">
    <source>
        <dbReference type="EMBL" id="QPP08711.1"/>
    </source>
</evidence>
<dbReference type="PRINTS" id="PR00738">
    <property type="entry name" value="GLHYDRLASE20"/>
</dbReference>
<dbReference type="PANTHER" id="PTHR22600">
    <property type="entry name" value="BETA-HEXOSAMINIDASE"/>
    <property type="match status" value="1"/>
</dbReference>
<evidence type="ECO:0000256" key="2">
    <source>
        <dbReference type="ARBA" id="ARBA00006285"/>
    </source>
</evidence>
<evidence type="ECO:0000256" key="4">
    <source>
        <dbReference type="ARBA" id="ARBA00022801"/>
    </source>
</evidence>
<dbReference type="EMBL" id="CP048882">
    <property type="protein sequence ID" value="QPP08711.1"/>
    <property type="molecule type" value="Genomic_DNA"/>
</dbReference>
<keyword evidence="12" id="KW-1185">Reference proteome</keyword>
<accession>A0A7T1WTK9</accession>
<dbReference type="Proteomes" id="UP000595046">
    <property type="component" value="Chromosome"/>
</dbReference>
<feature type="domain" description="Beta-hexosaminidase bacterial type N-terminal" evidence="10">
    <location>
        <begin position="45"/>
        <end position="179"/>
    </location>
</feature>
<dbReference type="SUPFAM" id="SSF51445">
    <property type="entry name" value="(Trans)glycosidases"/>
    <property type="match status" value="1"/>
</dbReference>
<dbReference type="GO" id="GO:0030203">
    <property type="term" value="P:glycosaminoglycan metabolic process"/>
    <property type="evidence" value="ECO:0007669"/>
    <property type="project" value="TreeGrafter"/>
</dbReference>
<dbReference type="EC" id="3.2.1.52" evidence="3"/>
<evidence type="ECO:0000313" key="12">
    <source>
        <dbReference type="Proteomes" id="UP000595046"/>
    </source>
</evidence>
<comment type="similarity">
    <text evidence="2">Belongs to the glycosyl hydrolase 20 family.</text>
</comment>
<feature type="chain" id="PRO_5032913902" description="beta-N-acetylhexosaminidase" evidence="8">
    <location>
        <begin position="29"/>
        <end position="540"/>
    </location>
</feature>